<organism evidence="2 3">
    <name type="scientific">Thalassobacillus devorans</name>
    <dbReference type="NCBI Taxonomy" id="279813"/>
    <lineage>
        <taxon>Bacteria</taxon>
        <taxon>Bacillati</taxon>
        <taxon>Bacillota</taxon>
        <taxon>Bacilli</taxon>
        <taxon>Bacillales</taxon>
        <taxon>Bacillaceae</taxon>
        <taxon>Thalassobacillus</taxon>
    </lineage>
</organism>
<reference evidence="3" key="1">
    <citation type="journal article" date="2019" name="Int. J. Syst. Evol. Microbiol.">
        <title>The Global Catalogue of Microorganisms (GCM) 10K type strain sequencing project: providing services to taxonomists for standard genome sequencing and annotation.</title>
        <authorList>
            <consortium name="The Broad Institute Genomics Platform"/>
            <consortium name="The Broad Institute Genome Sequencing Center for Infectious Disease"/>
            <person name="Wu L."/>
            <person name="Ma J."/>
        </authorList>
    </citation>
    <scope>NUCLEOTIDE SEQUENCE [LARGE SCALE GENOMIC DNA]</scope>
    <source>
        <strain evidence="3">CCM 7282</strain>
    </source>
</reference>
<evidence type="ECO:0000313" key="3">
    <source>
        <dbReference type="Proteomes" id="UP000619534"/>
    </source>
</evidence>
<proteinExistence type="predicted"/>
<name>A0ABQ1PHF0_9BACI</name>
<sequence length="47" mass="5616">MAKERGKRDKIKSFSKAFGNEIREYFIIGLIWKGLTFLPRLLIRLFN</sequence>
<accession>A0ABQ1PHF0</accession>
<keyword evidence="3" id="KW-1185">Reference proteome</keyword>
<protein>
    <submittedName>
        <fullName evidence="2">Uncharacterized protein</fullName>
    </submittedName>
</protein>
<keyword evidence="1" id="KW-0472">Membrane</keyword>
<gene>
    <name evidence="2" type="ORF">GCM10007216_30110</name>
</gene>
<keyword evidence="1" id="KW-0812">Transmembrane</keyword>
<feature type="transmembrane region" description="Helical" evidence="1">
    <location>
        <begin position="25"/>
        <end position="43"/>
    </location>
</feature>
<dbReference type="EMBL" id="BMCJ01000006">
    <property type="protein sequence ID" value="GGC97325.1"/>
    <property type="molecule type" value="Genomic_DNA"/>
</dbReference>
<evidence type="ECO:0000256" key="1">
    <source>
        <dbReference type="SAM" id="Phobius"/>
    </source>
</evidence>
<evidence type="ECO:0000313" key="2">
    <source>
        <dbReference type="EMBL" id="GGC97325.1"/>
    </source>
</evidence>
<comment type="caution">
    <text evidence="2">The sequence shown here is derived from an EMBL/GenBank/DDBJ whole genome shotgun (WGS) entry which is preliminary data.</text>
</comment>
<dbReference type="Proteomes" id="UP000619534">
    <property type="component" value="Unassembled WGS sequence"/>
</dbReference>
<keyword evidence="1" id="KW-1133">Transmembrane helix</keyword>